<proteinExistence type="predicted"/>
<evidence type="ECO:0000313" key="2">
    <source>
        <dbReference type="EMBL" id="DAD83173.1"/>
    </source>
</evidence>
<reference evidence="2" key="1">
    <citation type="journal article" date="2021" name="Proc. Natl. Acad. Sci. U.S.A.">
        <title>A Catalog of Tens of Thousands of Viruses from Human Metagenomes Reveals Hidden Associations with Chronic Diseases.</title>
        <authorList>
            <person name="Tisza M.J."/>
            <person name="Buck C.B."/>
        </authorList>
    </citation>
    <scope>NUCLEOTIDE SEQUENCE</scope>
    <source>
        <strain evidence="2">Ctlpi2</strain>
    </source>
</reference>
<dbReference type="EMBL" id="BK014928">
    <property type="protein sequence ID" value="DAD83173.1"/>
    <property type="molecule type" value="Genomic_DNA"/>
</dbReference>
<accession>A0A8S5MLE2</accession>
<protein>
    <submittedName>
        <fullName evidence="2">Uncharacterized protein</fullName>
    </submittedName>
</protein>
<organism evidence="2">
    <name type="scientific">Podoviridae sp. ctlpi2</name>
    <dbReference type="NCBI Taxonomy" id="2826574"/>
    <lineage>
        <taxon>Viruses</taxon>
        <taxon>Duplodnaviria</taxon>
        <taxon>Heunggongvirae</taxon>
        <taxon>Uroviricota</taxon>
        <taxon>Caudoviricetes</taxon>
    </lineage>
</organism>
<evidence type="ECO:0000256" key="1">
    <source>
        <dbReference type="SAM" id="MobiDB-lite"/>
    </source>
</evidence>
<name>A0A8S5MLE2_9CAUD</name>
<sequence>MDDGKTKITGLHQPPSAAKGNPRGAITGLSAKKSGLADNAGKKTLKAKTK</sequence>
<feature type="region of interest" description="Disordered" evidence="1">
    <location>
        <begin position="1"/>
        <end position="50"/>
    </location>
</feature>